<accession>F2IJJ4</accession>
<sequence length="214" mass="23984">MNKHYLFIVLVFIGACSLQESPKSILDTSASEVLLPESDYDSTRLELTLLQQLKSLKTYIKSKNGAYSNQKAILIDMKIPSKYFRLFVVDLKTDKILSKGLCSHGSGSEIAGTDSLQFSNTPNSYMTSLGMYKVGSAYQGSFGKSYRLIGLEKSNDKAIARAIVLHRYSCVPDEEQFYPICNSLGCAMLSENYFEELIPLIDSESKPMILKIYY</sequence>
<dbReference type="PANTHER" id="PTHR38477">
    <property type="entry name" value="HYPOTHETICAL EXPORTED PROTEIN"/>
    <property type="match status" value="1"/>
</dbReference>
<dbReference type="PANTHER" id="PTHR38477:SF1">
    <property type="entry name" value="MUREIN L,D-TRANSPEPTIDASE CATALYTIC DOMAIN FAMILY PROTEIN"/>
    <property type="match status" value="1"/>
</dbReference>
<dbReference type="RefSeq" id="WP_013685654.1">
    <property type="nucleotide sequence ID" value="NC_015321.1"/>
</dbReference>
<dbReference type="InterPro" id="IPR032676">
    <property type="entry name" value="YkuD_2"/>
</dbReference>
<evidence type="ECO:0000313" key="1">
    <source>
        <dbReference type="EMBL" id="AEA42882.1"/>
    </source>
</evidence>
<protein>
    <recommendedName>
        <fullName evidence="3">ErfK/YbiS/YcfS/YnhG family protein</fullName>
    </recommendedName>
</protein>
<dbReference type="OrthoDB" id="1247236at2"/>
<reference evidence="2" key="2">
    <citation type="submission" date="2011-02" db="EMBL/GenBank/DDBJ databases">
        <title>The complete genome of Fluviicola taffensis DSM 16823.</title>
        <authorList>
            <consortium name="US DOE Joint Genome Institute (JGI-PGF)"/>
            <person name="Lucas S."/>
            <person name="Copeland A."/>
            <person name="Lapidus A."/>
            <person name="Bruce D."/>
            <person name="Goodwin L."/>
            <person name="Pitluck S."/>
            <person name="Kyrpides N."/>
            <person name="Mavromatis K."/>
            <person name="Ivanova N."/>
            <person name="Mikhailova N."/>
            <person name="Pagani I."/>
            <person name="Chertkov O."/>
            <person name="Detter J.C."/>
            <person name="Han C."/>
            <person name="Tapia R."/>
            <person name="Land M."/>
            <person name="Hauser L."/>
            <person name="Markowitz V."/>
            <person name="Cheng J.-F."/>
            <person name="Hugenholtz P."/>
            <person name="Woyke T."/>
            <person name="Wu D."/>
            <person name="Tindall B."/>
            <person name="Pomrenke H.G."/>
            <person name="Brambilla E."/>
            <person name="Klenk H.-P."/>
            <person name="Eisen J.A."/>
        </authorList>
    </citation>
    <scope>NUCLEOTIDE SEQUENCE [LARGE SCALE GENOMIC DNA]</scope>
    <source>
        <strain evidence="2">DSM 16823 / RW262 / RW262</strain>
    </source>
</reference>
<dbReference type="EMBL" id="CP002542">
    <property type="protein sequence ID" value="AEA42882.1"/>
    <property type="molecule type" value="Genomic_DNA"/>
</dbReference>
<organism evidence="1 2">
    <name type="scientific">Fluviicola taffensis (strain DSM 16823 / NCIMB 13979 / RW262)</name>
    <dbReference type="NCBI Taxonomy" id="755732"/>
    <lineage>
        <taxon>Bacteria</taxon>
        <taxon>Pseudomonadati</taxon>
        <taxon>Bacteroidota</taxon>
        <taxon>Flavobacteriia</taxon>
        <taxon>Flavobacteriales</taxon>
        <taxon>Crocinitomicaceae</taxon>
        <taxon>Fluviicola</taxon>
    </lineage>
</organism>
<dbReference type="KEGG" id="fte:Fluta_0881"/>
<dbReference type="Pfam" id="PF13645">
    <property type="entry name" value="YkuD_2"/>
    <property type="match status" value="1"/>
</dbReference>
<evidence type="ECO:0008006" key="3">
    <source>
        <dbReference type="Google" id="ProtNLM"/>
    </source>
</evidence>
<proteinExistence type="predicted"/>
<name>F2IJJ4_FLUTR</name>
<dbReference type="eggNOG" id="COG1376">
    <property type="taxonomic scope" value="Bacteria"/>
</dbReference>
<gene>
    <name evidence="1" type="ordered locus">Fluta_0881</name>
</gene>
<reference evidence="1 2" key="1">
    <citation type="journal article" date="2011" name="Stand. Genomic Sci.">
        <title>Complete genome sequence of the gliding freshwater bacterium Fluviicola taffensis type strain (RW262).</title>
        <authorList>
            <person name="Woyke T."/>
            <person name="Chertkov O."/>
            <person name="Lapidus A."/>
            <person name="Nolan M."/>
            <person name="Lucas S."/>
            <person name="Del Rio T.G."/>
            <person name="Tice H."/>
            <person name="Cheng J.F."/>
            <person name="Tapia R."/>
            <person name="Han C."/>
            <person name="Goodwin L."/>
            <person name="Pitluck S."/>
            <person name="Liolios K."/>
            <person name="Pagani I."/>
            <person name="Ivanova N."/>
            <person name="Huntemann M."/>
            <person name="Mavromatis K."/>
            <person name="Mikhailova N."/>
            <person name="Pati A."/>
            <person name="Chen A."/>
            <person name="Palaniappan K."/>
            <person name="Land M."/>
            <person name="Hauser L."/>
            <person name="Brambilla E.M."/>
            <person name="Rohde M."/>
            <person name="Mwirichia R."/>
            <person name="Sikorski J."/>
            <person name="Tindall B.J."/>
            <person name="Goker M."/>
            <person name="Bristow J."/>
            <person name="Eisen J.A."/>
            <person name="Markowitz V."/>
            <person name="Hugenholtz P."/>
            <person name="Klenk H.P."/>
            <person name="Kyrpides N.C."/>
        </authorList>
    </citation>
    <scope>NUCLEOTIDE SEQUENCE [LARGE SCALE GENOMIC DNA]</scope>
    <source>
        <strain evidence="2">DSM 16823 / RW262 / RW262</strain>
    </source>
</reference>
<dbReference type="Proteomes" id="UP000007463">
    <property type="component" value="Chromosome"/>
</dbReference>
<dbReference type="HOGENOM" id="CLU_106327_1_0_10"/>
<keyword evidence="2" id="KW-1185">Reference proteome</keyword>
<dbReference type="STRING" id="755732.Fluta_0881"/>
<dbReference type="PROSITE" id="PS51257">
    <property type="entry name" value="PROKAR_LIPOPROTEIN"/>
    <property type="match status" value="1"/>
</dbReference>
<dbReference type="AlphaFoldDB" id="F2IJJ4"/>
<evidence type="ECO:0000313" key="2">
    <source>
        <dbReference type="Proteomes" id="UP000007463"/>
    </source>
</evidence>